<name>A0A3M9XWA6_9PEZI</name>
<dbReference type="Pfam" id="PF06985">
    <property type="entry name" value="HET"/>
    <property type="match status" value="1"/>
</dbReference>
<dbReference type="Gene3D" id="3.90.550.10">
    <property type="entry name" value="Spore Coat Polysaccharide Biosynthesis Protein SpsA, Chain A"/>
    <property type="match status" value="1"/>
</dbReference>
<comment type="caution">
    <text evidence="6">The sequence shown here is derived from an EMBL/GenBank/DDBJ whole genome shotgun (WGS) entry which is preliminary data.</text>
</comment>
<feature type="compositionally biased region" description="Polar residues" evidence="4">
    <location>
        <begin position="536"/>
        <end position="546"/>
    </location>
</feature>
<keyword evidence="3" id="KW-0808">Transferase</keyword>
<evidence type="ECO:0000256" key="2">
    <source>
        <dbReference type="ARBA" id="ARBA00022676"/>
    </source>
</evidence>
<feature type="region of interest" description="Disordered" evidence="4">
    <location>
        <begin position="489"/>
        <end position="641"/>
    </location>
</feature>
<dbReference type="Proteomes" id="UP000267145">
    <property type="component" value="Unassembled WGS sequence"/>
</dbReference>
<gene>
    <name evidence="6" type="ORF">D7B24_003349</name>
</gene>
<reference evidence="6 7" key="1">
    <citation type="submission" date="2018-10" db="EMBL/GenBank/DDBJ databases">
        <title>Genome sequence of Verticillium nonalfalfae VnAa140.</title>
        <authorList>
            <person name="Stajich J.E."/>
            <person name="Kasson M.T."/>
        </authorList>
    </citation>
    <scope>NUCLEOTIDE SEQUENCE [LARGE SCALE GENOMIC DNA]</scope>
    <source>
        <strain evidence="6 7">VnAa140</strain>
    </source>
</reference>
<dbReference type="EMBL" id="RBVV01000194">
    <property type="protein sequence ID" value="RNJ52529.1"/>
    <property type="molecule type" value="Genomic_DNA"/>
</dbReference>
<dbReference type="GO" id="GO:0000139">
    <property type="term" value="C:Golgi membrane"/>
    <property type="evidence" value="ECO:0007669"/>
    <property type="project" value="TreeGrafter"/>
</dbReference>
<sequence>MLIDDLWNKPAFILDLLLSEMEKPEVERLEWLFWVDRDTIILDTCRSPLGFLPIPMQQINGSDTQRDPAENINLLATKDWNGLNNGVFLMRVNRWSVDLFSAILALRHYRPDADLPFTEQSAMEILLNEAPFNKNVIWVPQWWFNAYGRGKDKEDFKPLTTDPNSQLYHARRGDFLVHFAGTGSRDQAMAPWLDHAENATLGWALETKERDLDSETTFFAAFFLRESLFSRLPATQSTAMPGSEPIEGLKKRMTFKDTLLKVTRRKKKNQDDNQRASTQSTTSTATNASESSAASAAATANLVIPASDTPAFATLPPTREKYCTLRLSDDLAISIGDAFDPNPKATLDDAPRFEYGLIRWPKFIRLLLVFPAIIPEEPLETLVFHADLHEVPFQMLKYEAGDLLRTMHLNGMQTTVHQGLYDALLAVRDRSKRRNFTVLWVDEVCVNQADPVERDAHARLKRDIVAACTGKTAVDSALNANFKRGRADRRSLEVDGAESCRQSTGQPARQTRRHLSNASELSGTTAADPLSRAHSRAQSVGASSVKTTERIRAVSDSSDTDSSDDKGKAPAKSRKSSREQSAGGSMRSREGRRARRSISFDVPRHPRAEDGYGSNGDDSDAAAASDASPDRNYAVMKSQPL</sequence>
<dbReference type="GO" id="GO:0016757">
    <property type="term" value="F:glycosyltransferase activity"/>
    <property type="evidence" value="ECO:0007669"/>
    <property type="project" value="UniProtKB-KW"/>
</dbReference>
<protein>
    <recommendedName>
        <fullName evidence="5">Heterokaryon incompatibility domain-containing protein</fullName>
    </recommendedName>
</protein>
<evidence type="ECO:0000256" key="3">
    <source>
        <dbReference type="ARBA" id="ARBA00022679"/>
    </source>
</evidence>
<feature type="compositionally biased region" description="Polar residues" evidence="4">
    <location>
        <begin position="516"/>
        <end position="525"/>
    </location>
</feature>
<dbReference type="GO" id="GO:0006487">
    <property type="term" value="P:protein N-linked glycosylation"/>
    <property type="evidence" value="ECO:0007669"/>
    <property type="project" value="TreeGrafter"/>
</dbReference>
<dbReference type="RefSeq" id="XP_028490687.1">
    <property type="nucleotide sequence ID" value="XM_028637540.1"/>
</dbReference>
<proteinExistence type="inferred from homology"/>
<dbReference type="STRING" id="1051616.A0A3M9XWA6"/>
<dbReference type="InterPro" id="IPR010730">
    <property type="entry name" value="HET"/>
</dbReference>
<keyword evidence="7" id="KW-1185">Reference proteome</keyword>
<evidence type="ECO:0000259" key="5">
    <source>
        <dbReference type="Pfam" id="PF06985"/>
    </source>
</evidence>
<dbReference type="Pfam" id="PF05637">
    <property type="entry name" value="Glyco_transf_34"/>
    <property type="match status" value="1"/>
</dbReference>
<dbReference type="InterPro" id="IPR029044">
    <property type="entry name" value="Nucleotide-diphossugar_trans"/>
</dbReference>
<accession>A0A3M9XWA6</accession>
<dbReference type="InterPro" id="IPR008630">
    <property type="entry name" value="Glyco_trans_34"/>
</dbReference>
<feature type="domain" description="Heterokaryon incompatibility" evidence="5">
    <location>
        <begin position="406"/>
        <end position="494"/>
    </location>
</feature>
<dbReference type="GeneID" id="39607038"/>
<evidence type="ECO:0000313" key="7">
    <source>
        <dbReference type="Proteomes" id="UP000267145"/>
    </source>
</evidence>
<evidence type="ECO:0000256" key="1">
    <source>
        <dbReference type="ARBA" id="ARBA00005664"/>
    </source>
</evidence>
<keyword evidence="2" id="KW-0328">Glycosyltransferase</keyword>
<dbReference type="PANTHER" id="PTHR31306">
    <property type="entry name" value="ALPHA-1,6-MANNOSYLTRANSFERASE MNN11-RELATED"/>
    <property type="match status" value="1"/>
</dbReference>
<organism evidence="6 7">
    <name type="scientific">Verticillium nonalfalfae</name>
    <dbReference type="NCBI Taxonomy" id="1051616"/>
    <lineage>
        <taxon>Eukaryota</taxon>
        <taxon>Fungi</taxon>
        <taxon>Dikarya</taxon>
        <taxon>Ascomycota</taxon>
        <taxon>Pezizomycotina</taxon>
        <taxon>Sordariomycetes</taxon>
        <taxon>Hypocreomycetidae</taxon>
        <taxon>Glomerellales</taxon>
        <taxon>Plectosphaerellaceae</taxon>
        <taxon>Verticillium</taxon>
    </lineage>
</organism>
<comment type="similarity">
    <text evidence="1">Belongs to the glycosyltransferase 34 family.</text>
</comment>
<dbReference type="AlphaFoldDB" id="A0A3M9XWA6"/>
<evidence type="ECO:0000256" key="4">
    <source>
        <dbReference type="SAM" id="MobiDB-lite"/>
    </source>
</evidence>
<feature type="compositionally biased region" description="Polar residues" evidence="4">
    <location>
        <begin position="500"/>
        <end position="509"/>
    </location>
</feature>
<dbReference type="PANTHER" id="PTHR31306:SF8">
    <property type="entry name" value="GLYCOSYLTRANSFERASE FAMILY 34 PROTEIN"/>
    <property type="match status" value="1"/>
</dbReference>
<evidence type="ECO:0000313" key="6">
    <source>
        <dbReference type="EMBL" id="RNJ52529.1"/>
    </source>
</evidence>
<feature type="compositionally biased region" description="Low complexity" evidence="4">
    <location>
        <begin position="276"/>
        <end position="291"/>
    </location>
</feature>
<feature type="region of interest" description="Disordered" evidence="4">
    <location>
        <begin position="261"/>
        <end position="291"/>
    </location>
</feature>